<accession>A0AA87F928</accession>
<evidence type="ECO:0000313" key="1">
    <source>
        <dbReference type="EMBL" id="EHC03162.1"/>
    </source>
</evidence>
<sequence length="41" mass="4943">MYFSTKQSRNKSECFLKTGKSKRFPKQNRKNVKKLTISLYK</sequence>
<evidence type="ECO:0000313" key="2">
    <source>
        <dbReference type="Proteomes" id="UP000004014"/>
    </source>
</evidence>
<organism evidence="1 2">
    <name type="scientific">Streptococcus suis R61</name>
    <dbReference type="NCBI Taxonomy" id="996306"/>
    <lineage>
        <taxon>Bacteria</taxon>
        <taxon>Bacillati</taxon>
        <taxon>Bacillota</taxon>
        <taxon>Bacilli</taxon>
        <taxon>Lactobacillales</taxon>
        <taxon>Streptococcaceae</taxon>
        <taxon>Streptococcus</taxon>
    </lineage>
</organism>
<dbReference type="Proteomes" id="UP000004014">
    <property type="component" value="Unassembled WGS sequence"/>
</dbReference>
<dbReference type="EMBL" id="AEYY01000026">
    <property type="protein sequence ID" value="EHC03162.1"/>
    <property type="molecule type" value="Genomic_DNA"/>
</dbReference>
<dbReference type="AlphaFoldDB" id="A0AA87F928"/>
<name>A0AA87F928_STRSU</name>
<proteinExistence type="predicted"/>
<comment type="caution">
    <text evidence="1">The sequence shown here is derived from an EMBL/GenBank/DDBJ whole genome shotgun (WGS) entry which is preliminary data.</text>
</comment>
<reference evidence="1 2" key="1">
    <citation type="submission" date="2011-03" db="EMBL/GenBank/DDBJ databases">
        <title>Deep-sequencing identification of multiple resistance mechanism for the high antibiotic-resistance strain Streptococcus suis R61.</title>
        <authorList>
            <person name="Hu P."/>
            <person name="Yang M."/>
            <person name="Jin M."/>
            <person name="Xiao J."/>
        </authorList>
    </citation>
    <scope>NUCLEOTIDE SEQUENCE [LARGE SCALE GENOMIC DNA]</scope>
    <source>
        <strain evidence="1 2">R61</strain>
    </source>
</reference>
<protein>
    <submittedName>
        <fullName evidence="1">Uncharacterized protein</fullName>
    </submittedName>
</protein>
<gene>
    <name evidence="1" type="ORF">SSUR61_0894</name>
</gene>